<sequence>MDIKIGFSDSPRELVVSSNDDRDVVSAKIAEALQAGTGVLELNDDKGRRYLVRNNHIAYVEIGSSAPRTVGFAGA</sequence>
<reference evidence="2" key="2">
    <citation type="submission" date="2015-05" db="EMBL/GenBank/DDBJ databases">
        <title>Complete genome sequence of Corynebacterium mustelae DSM 45274, isolated from various tissues of a male ferret with lethal sepsis.</title>
        <authorList>
            <person name="Ruckert C."/>
            <person name="Albersmeier A."/>
            <person name="Winkler A."/>
            <person name="Tauch A."/>
        </authorList>
    </citation>
    <scope>NUCLEOTIDE SEQUENCE [LARGE SCALE GENOMIC DNA]</scope>
    <source>
        <strain evidence="2">DSM 45274</strain>
    </source>
</reference>
<evidence type="ECO:0000313" key="2">
    <source>
        <dbReference type="Proteomes" id="UP000035199"/>
    </source>
</evidence>
<reference evidence="1 2" key="1">
    <citation type="journal article" date="2015" name="Genome Announc.">
        <title>Complete Genome Sequence of the Type Strain Corynebacterium mustelae DSM 45274, Isolated from Various Tissues of a Male Ferret with Lethal Sepsis.</title>
        <authorList>
            <person name="Ruckert C."/>
            <person name="Eimer J."/>
            <person name="Winkler A."/>
            <person name="Tauch A."/>
        </authorList>
    </citation>
    <scope>NUCLEOTIDE SEQUENCE [LARGE SCALE GENOMIC DNA]</scope>
    <source>
        <strain evidence="1 2">DSM 45274</strain>
    </source>
</reference>
<dbReference type="OrthoDB" id="3268468at2"/>
<protein>
    <submittedName>
        <fullName evidence="1">Putative DUF3107 family protein</fullName>
    </submittedName>
</protein>
<dbReference type="PATRIC" id="fig|571915.4.peg.857"/>
<accession>A0A0G3GVH3</accession>
<dbReference type="STRING" id="571915.CMUST_04010"/>
<dbReference type="AlphaFoldDB" id="A0A0G3GVH3"/>
<evidence type="ECO:0000313" key="1">
    <source>
        <dbReference type="EMBL" id="AKK05146.1"/>
    </source>
</evidence>
<gene>
    <name evidence="1" type="ORF">CMUST_04010</name>
</gene>
<proteinExistence type="predicted"/>
<dbReference type="InterPro" id="IPR021456">
    <property type="entry name" value="DUF3107"/>
</dbReference>
<keyword evidence="2" id="KW-1185">Reference proteome</keyword>
<dbReference type="Proteomes" id="UP000035199">
    <property type="component" value="Chromosome"/>
</dbReference>
<dbReference type="RefSeq" id="WP_047261417.1">
    <property type="nucleotide sequence ID" value="NZ_CP011542.1"/>
</dbReference>
<name>A0A0G3GVH3_9CORY</name>
<dbReference type="EMBL" id="CP011542">
    <property type="protein sequence ID" value="AKK05146.1"/>
    <property type="molecule type" value="Genomic_DNA"/>
</dbReference>
<dbReference type="Pfam" id="PF11305">
    <property type="entry name" value="DUF3107"/>
    <property type="match status" value="1"/>
</dbReference>
<dbReference type="KEGG" id="cmv:CMUST_04010"/>
<organism evidence="1 2">
    <name type="scientific">Corynebacterium mustelae</name>
    <dbReference type="NCBI Taxonomy" id="571915"/>
    <lineage>
        <taxon>Bacteria</taxon>
        <taxon>Bacillati</taxon>
        <taxon>Actinomycetota</taxon>
        <taxon>Actinomycetes</taxon>
        <taxon>Mycobacteriales</taxon>
        <taxon>Corynebacteriaceae</taxon>
        <taxon>Corynebacterium</taxon>
    </lineage>
</organism>